<dbReference type="InterPro" id="IPR000089">
    <property type="entry name" value="Biotin_lipoyl"/>
</dbReference>
<dbReference type="AlphaFoldDB" id="A0A9Y2MT47"/>
<dbReference type="KEGG" id="acab:QRX50_05690"/>
<dbReference type="InterPro" id="IPR029058">
    <property type="entry name" value="AB_hydrolase_fold"/>
</dbReference>
<accession>A0A9Y2MT47</accession>
<gene>
    <name evidence="2" type="ORF">QRX50_05690</name>
</gene>
<dbReference type="SUPFAM" id="SSF53474">
    <property type="entry name" value="alpha/beta-Hydrolases"/>
    <property type="match status" value="1"/>
</dbReference>
<dbReference type="CDD" id="cd06849">
    <property type="entry name" value="lipoyl_domain"/>
    <property type="match status" value="1"/>
</dbReference>
<dbReference type="EMBL" id="CP127294">
    <property type="protein sequence ID" value="WIX80275.1"/>
    <property type="molecule type" value="Genomic_DNA"/>
</dbReference>
<keyword evidence="2" id="KW-0012">Acyltransferase</keyword>
<reference evidence="2 3" key="1">
    <citation type="submission" date="2023-06" db="EMBL/GenBank/DDBJ databases">
        <authorList>
            <person name="Oyuntsetseg B."/>
            <person name="Kim S.B."/>
        </authorList>
    </citation>
    <scope>NUCLEOTIDE SEQUENCE [LARGE SCALE GENOMIC DNA]</scope>
    <source>
        <strain evidence="2 3">2-15</strain>
    </source>
</reference>
<dbReference type="PANTHER" id="PTHR43194">
    <property type="entry name" value="HYDROLASE ALPHA/BETA FOLD FAMILY"/>
    <property type="match status" value="1"/>
</dbReference>
<sequence>MADIQRVTMPKWGLSMKTGRITDWLATEGDDITEGDDLVDIDTDKITGTLESPGSGVLRRVIAPTGEDVPVGATIALVAPASVADAEVDEAAEAALRELAEGVVEEAAGPVTGTVEVDGRKLSYATLGEPSGSDSEVVVLVHGYGGDKNSWLFVQEPLADGRTVHALDLPGHGESTKDVGDGSLTTLANAVLGFLETLNVTKAHLVGHSLGGAVVVAAAAAQPAKVSSLTLVAPAGFGDRINTGYLRGFATATSRRDLKPHLGALFADPDLVTRRLADDLLKYKRLDGVDRVLAKLLATLLEDDDTPALHVAPLLAQYEGPVTVVWGSEDAVLPAENAAGLTNVHRVENAGHLVHLEKPSAVVEAVVEVAGEAAAGATEASPRP</sequence>
<evidence type="ECO:0000313" key="2">
    <source>
        <dbReference type="EMBL" id="WIX80275.1"/>
    </source>
</evidence>
<protein>
    <submittedName>
        <fullName evidence="2">Acetoin dehydrogenase dihydrolipoyllysine-residue acetyltransferase subunit</fullName>
        <ecNumber evidence="2">2.3.1.12</ecNumber>
    </submittedName>
</protein>
<dbReference type="PROSITE" id="PS50968">
    <property type="entry name" value="BIOTINYL_LIPOYL"/>
    <property type="match status" value="1"/>
</dbReference>
<dbReference type="Pfam" id="PF00561">
    <property type="entry name" value="Abhydrolase_1"/>
    <property type="match status" value="1"/>
</dbReference>
<dbReference type="GO" id="GO:0004742">
    <property type="term" value="F:dihydrolipoyllysine-residue acetyltransferase activity"/>
    <property type="evidence" value="ECO:0007669"/>
    <property type="project" value="UniProtKB-EC"/>
</dbReference>
<organism evidence="2 3">
    <name type="scientific">Amycolatopsis carbonis</name>
    <dbReference type="NCBI Taxonomy" id="715471"/>
    <lineage>
        <taxon>Bacteria</taxon>
        <taxon>Bacillati</taxon>
        <taxon>Actinomycetota</taxon>
        <taxon>Actinomycetes</taxon>
        <taxon>Pseudonocardiales</taxon>
        <taxon>Pseudonocardiaceae</taxon>
        <taxon>Amycolatopsis</taxon>
    </lineage>
</organism>
<name>A0A9Y2MT47_9PSEU</name>
<dbReference type="Gene3D" id="3.40.50.1820">
    <property type="entry name" value="alpha/beta hydrolase"/>
    <property type="match status" value="1"/>
</dbReference>
<evidence type="ECO:0000259" key="1">
    <source>
        <dbReference type="PROSITE" id="PS50968"/>
    </source>
</evidence>
<feature type="domain" description="Lipoyl-binding" evidence="1">
    <location>
        <begin position="4"/>
        <end position="79"/>
    </location>
</feature>
<dbReference type="PRINTS" id="PR00111">
    <property type="entry name" value="ABHYDROLASE"/>
</dbReference>
<dbReference type="SUPFAM" id="SSF51230">
    <property type="entry name" value="Single hybrid motif"/>
    <property type="match status" value="1"/>
</dbReference>
<dbReference type="EC" id="2.3.1.12" evidence="2"/>
<dbReference type="Gene3D" id="2.40.50.100">
    <property type="match status" value="1"/>
</dbReference>
<dbReference type="InterPro" id="IPR000073">
    <property type="entry name" value="AB_hydrolase_1"/>
</dbReference>
<dbReference type="InterPro" id="IPR050228">
    <property type="entry name" value="Carboxylesterase_BioH"/>
</dbReference>
<proteinExistence type="predicted"/>
<evidence type="ECO:0000313" key="3">
    <source>
        <dbReference type="Proteomes" id="UP001236014"/>
    </source>
</evidence>
<dbReference type="InterPro" id="IPR011053">
    <property type="entry name" value="Single_hybrid_motif"/>
</dbReference>
<dbReference type="RefSeq" id="WP_285970909.1">
    <property type="nucleotide sequence ID" value="NZ_CP127294.1"/>
</dbReference>
<keyword evidence="2" id="KW-0808">Transferase</keyword>
<dbReference type="Pfam" id="PF00364">
    <property type="entry name" value="Biotin_lipoyl"/>
    <property type="match status" value="1"/>
</dbReference>
<dbReference type="NCBIfam" id="NF011457">
    <property type="entry name" value="PRK14875.1"/>
    <property type="match status" value="1"/>
</dbReference>
<dbReference type="PANTHER" id="PTHR43194:SF2">
    <property type="entry name" value="PEROXISOMAL MEMBRANE PROTEIN LPX1"/>
    <property type="match status" value="1"/>
</dbReference>
<dbReference type="Proteomes" id="UP001236014">
    <property type="component" value="Chromosome"/>
</dbReference>
<keyword evidence="3" id="KW-1185">Reference proteome</keyword>